<dbReference type="AlphaFoldDB" id="A0A1Z5JED1"/>
<dbReference type="SUPFAM" id="SSF144091">
    <property type="entry name" value="Rhomboid-like"/>
    <property type="match status" value="1"/>
</dbReference>
<evidence type="ECO:0000256" key="6">
    <source>
        <dbReference type="SAM" id="Phobius"/>
    </source>
</evidence>
<dbReference type="InterPro" id="IPR013861">
    <property type="entry name" value="TMEM115/Pdh1/Rbl19"/>
</dbReference>
<dbReference type="GO" id="GO:0016020">
    <property type="term" value="C:membrane"/>
    <property type="evidence" value="ECO:0007669"/>
    <property type="project" value="UniProtKB-SubCell"/>
</dbReference>
<dbReference type="Gene3D" id="1.20.1540.10">
    <property type="entry name" value="Rhomboid-like"/>
    <property type="match status" value="1"/>
</dbReference>
<dbReference type="PANTHER" id="PTHR13377">
    <property type="entry name" value="PLACENTAL PROTEIN 6"/>
    <property type="match status" value="1"/>
</dbReference>
<dbReference type="GO" id="GO:0006890">
    <property type="term" value="P:retrograde vesicle-mediated transport, Golgi to endoplasmic reticulum"/>
    <property type="evidence" value="ECO:0007669"/>
    <property type="project" value="InterPro"/>
</dbReference>
<dbReference type="Pfam" id="PF08551">
    <property type="entry name" value="DUF1751"/>
    <property type="match status" value="1"/>
</dbReference>
<feature type="transmembrane region" description="Helical" evidence="6">
    <location>
        <begin position="66"/>
        <end position="86"/>
    </location>
</feature>
<keyword evidence="4 6" id="KW-0472">Membrane</keyword>
<keyword evidence="2 6" id="KW-0812">Transmembrane</keyword>
<feature type="transmembrane region" description="Helical" evidence="6">
    <location>
        <begin position="166"/>
        <end position="187"/>
    </location>
</feature>
<dbReference type="PANTHER" id="PTHR13377:SF3">
    <property type="entry name" value="TRANSMEMBRANE PROTEIN 115"/>
    <property type="match status" value="1"/>
</dbReference>
<evidence type="ECO:0000313" key="7">
    <source>
        <dbReference type="EMBL" id="GAX12339.1"/>
    </source>
</evidence>
<gene>
    <name evidence="7" type="ORF">FisN_1Hh272</name>
</gene>
<feature type="compositionally biased region" description="Low complexity" evidence="5">
    <location>
        <begin position="306"/>
        <end position="319"/>
    </location>
</feature>
<comment type="caution">
    <text evidence="7">The sequence shown here is derived from an EMBL/GenBank/DDBJ whole genome shotgun (WGS) entry which is preliminary data.</text>
</comment>
<dbReference type="SMART" id="SM01160">
    <property type="entry name" value="DUF1751"/>
    <property type="match status" value="1"/>
</dbReference>
<evidence type="ECO:0000256" key="3">
    <source>
        <dbReference type="ARBA" id="ARBA00022989"/>
    </source>
</evidence>
<feature type="region of interest" description="Disordered" evidence="5">
    <location>
        <begin position="280"/>
        <end position="319"/>
    </location>
</feature>
<name>A0A1Z5JED1_FISSO</name>
<feature type="transmembrane region" description="Helical" evidence="6">
    <location>
        <begin position="106"/>
        <end position="130"/>
    </location>
</feature>
<sequence>MQNSHGEPPPSNPALQAYEQFSQSTPFVTRTILIVQAVSYIVSWFFDPHYALGNIPHFSILRFEIYRILLSPLVNSSLFALILAFWSFQDHGKRLEQSLGSTSFAWLCLMMGTLTNLLFIAVSFTLYVLFGKTSFLFQDSSGIWIILFGTLSMECVRAPRGSTRRLFVVDVPVLYFPFSLYLLFVLMGQGLLMGQGISLGLGYALGFASNGEDTSAIGQKLDRYLLIDSVTAKAWEDKYLNDWTNRPGWISGHAAAGSGAWNETDAVGMRLPLFGQSRSVEDGHENSISSSSSTTNNPVGPGRTLGGATRRGTTSAAEARQARLLALEKRAQESNNL</sequence>
<evidence type="ECO:0008006" key="9">
    <source>
        <dbReference type="Google" id="ProtNLM"/>
    </source>
</evidence>
<dbReference type="OrthoDB" id="47452at2759"/>
<protein>
    <recommendedName>
        <fullName evidence="9">Derlin</fullName>
    </recommendedName>
</protein>
<organism evidence="7 8">
    <name type="scientific">Fistulifera solaris</name>
    <name type="common">Oleaginous diatom</name>
    <dbReference type="NCBI Taxonomy" id="1519565"/>
    <lineage>
        <taxon>Eukaryota</taxon>
        <taxon>Sar</taxon>
        <taxon>Stramenopiles</taxon>
        <taxon>Ochrophyta</taxon>
        <taxon>Bacillariophyta</taxon>
        <taxon>Bacillariophyceae</taxon>
        <taxon>Bacillariophycidae</taxon>
        <taxon>Naviculales</taxon>
        <taxon>Naviculaceae</taxon>
        <taxon>Fistulifera</taxon>
    </lineage>
</organism>
<proteinExistence type="predicted"/>
<keyword evidence="8" id="KW-1185">Reference proteome</keyword>
<accession>A0A1Z5JED1</accession>
<dbReference type="InParanoid" id="A0A1Z5JED1"/>
<feature type="transmembrane region" description="Helical" evidence="6">
    <location>
        <begin position="27"/>
        <end position="46"/>
    </location>
</feature>
<evidence type="ECO:0000256" key="5">
    <source>
        <dbReference type="SAM" id="MobiDB-lite"/>
    </source>
</evidence>
<dbReference type="Proteomes" id="UP000198406">
    <property type="component" value="Unassembled WGS sequence"/>
</dbReference>
<evidence type="ECO:0000256" key="4">
    <source>
        <dbReference type="ARBA" id="ARBA00023136"/>
    </source>
</evidence>
<evidence type="ECO:0000256" key="1">
    <source>
        <dbReference type="ARBA" id="ARBA00004141"/>
    </source>
</evidence>
<dbReference type="InterPro" id="IPR035952">
    <property type="entry name" value="Rhomboid-like_sf"/>
</dbReference>
<evidence type="ECO:0000256" key="2">
    <source>
        <dbReference type="ARBA" id="ARBA00022692"/>
    </source>
</evidence>
<keyword evidence="3 6" id="KW-1133">Transmembrane helix</keyword>
<reference evidence="7 8" key="1">
    <citation type="journal article" date="2015" name="Plant Cell">
        <title>Oil accumulation by the oleaginous diatom Fistulifera solaris as revealed by the genome and transcriptome.</title>
        <authorList>
            <person name="Tanaka T."/>
            <person name="Maeda Y."/>
            <person name="Veluchamy A."/>
            <person name="Tanaka M."/>
            <person name="Abida H."/>
            <person name="Marechal E."/>
            <person name="Bowler C."/>
            <person name="Muto M."/>
            <person name="Sunaga Y."/>
            <person name="Tanaka M."/>
            <person name="Yoshino T."/>
            <person name="Taniguchi T."/>
            <person name="Fukuda Y."/>
            <person name="Nemoto M."/>
            <person name="Matsumoto M."/>
            <person name="Wong P.S."/>
            <person name="Aburatani S."/>
            <person name="Fujibuchi W."/>
        </authorList>
    </citation>
    <scope>NUCLEOTIDE SEQUENCE [LARGE SCALE GENOMIC DNA]</scope>
    <source>
        <strain evidence="7 8">JPCC DA0580</strain>
    </source>
</reference>
<dbReference type="GO" id="GO:0005794">
    <property type="term" value="C:Golgi apparatus"/>
    <property type="evidence" value="ECO:0007669"/>
    <property type="project" value="TreeGrafter"/>
</dbReference>
<dbReference type="EMBL" id="BDSP01000050">
    <property type="protein sequence ID" value="GAX12339.1"/>
    <property type="molecule type" value="Genomic_DNA"/>
</dbReference>
<evidence type="ECO:0000313" key="8">
    <source>
        <dbReference type="Proteomes" id="UP000198406"/>
    </source>
</evidence>
<comment type="subcellular location">
    <subcellularLocation>
        <location evidence="1">Membrane</location>
        <topology evidence="1">Multi-pass membrane protein</topology>
    </subcellularLocation>
</comment>
<feature type="compositionally biased region" description="Low complexity" evidence="5">
    <location>
        <begin position="286"/>
        <end position="297"/>
    </location>
</feature>